<dbReference type="Proteomes" id="UP000006174">
    <property type="component" value="Unassembled WGS sequence"/>
</dbReference>
<evidence type="ECO:0000313" key="3">
    <source>
        <dbReference type="Proteomes" id="UP000006174"/>
    </source>
</evidence>
<reference evidence="2 3" key="1">
    <citation type="journal article" date="2012" name="Plant Cell">
        <title>Genome comparison of barley and maize smut fungi reveals targeted loss of RNA silencing components and species-specific presence of transposable elements.</title>
        <authorList>
            <person name="Laurie J.D."/>
            <person name="Ali S."/>
            <person name="Linning R."/>
            <person name="Mannhaupt G."/>
            <person name="Wong P."/>
            <person name="Gueldener U."/>
            <person name="Muensterkoetter M."/>
            <person name="Moore R."/>
            <person name="Kahmann R."/>
            <person name="Bakkeren G."/>
            <person name="Schirawski J."/>
        </authorList>
    </citation>
    <scope>NUCLEOTIDE SEQUENCE [LARGE SCALE GENOMIC DNA]</scope>
    <source>
        <strain evidence="3">Uh4875-4</strain>
    </source>
</reference>
<gene>
    <name evidence="2" type="ORF">UHOR_15289</name>
</gene>
<dbReference type="HOGENOM" id="CLU_2623847_0_0_1"/>
<feature type="domain" description="Retrovirus-related Pol polyprotein from transposon TNT 1-94-like beta-barrel" evidence="1">
    <location>
        <begin position="11"/>
        <end position="63"/>
    </location>
</feature>
<comment type="caution">
    <text evidence="2">The sequence shown here is derived from an EMBL/GenBank/DDBJ whole genome shotgun (WGS) entry which is preliminary data.</text>
</comment>
<dbReference type="InterPro" id="IPR054722">
    <property type="entry name" value="PolX-like_BBD"/>
</dbReference>
<dbReference type="OrthoDB" id="8053277at2759"/>
<proteinExistence type="predicted"/>
<evidence type="ECO:0000259" key="1">
    <source>
        <dbReference type="Pfam" id="PF22936"/>
    </source>
</evidence>
<name>I2FYU4_USTHO</name>
<keyword evidence="3" id="KW-1185">Reference proteome</keyword>
<evidence type="ECO:0000313" key="2">
    <source>
        <dbReference type="EMBL" id="CCF52087.1"/>
    </source>
</evidence>
<protein>
    <recommendedName>
        <fullName evidence="1">Retrovirus-related Pol polyprotein from transposon TNT 1-94-like beta-barrel domain-containing protein</fullName>
    </recommendedName>
</protein>
<accession>I2FYU4</accession>
<dbReference type="AlphaFoldDB" id="I2FYU4"/>
<dbReference type="EMBL" id="CAGI01000170">
    <property type="protein sequence ID" value="CCF52087.1"/>
    <property type="molecule type" value="Genomic_DNA"/>
</dbReference>
<sequence>MTLISPSPCTRFVKTAGGMKFEIKARGQVIVNVDGHKVYLNNVLYIPEASVNLMSVQALMNDGVCVMFNPDNAHYEIG</sequence>
<organism evidence="2 3">
    <name type="scientific">Ustilago hordei</name>
    <name type="common">Barley covered smut fungus</name>
    <dbReference type="NCBI Taxonomy" id="120017"/>
    <lineage>
        <taxon>Eukaryota</taxon>
        <taxon>Fungi</taxon>
        <taxon>Dikarya</taxon>
        <taxon>Basidiomycota</taxon>
        <taxon>Ustilaginomycotina</taxon>
        <taxon>Ustilaginomycetes</taxon>
        <taxon>Ustilaginales</taxon>
        <taxon>Ustilaginaceae</taxon>
        <taxon>Ustilago</taxon>
    </lineage>
</organism>
<dbReference type="Pfam" id="PF22936">
    <property type="entry name" value="Pol_BBD"/>
    <property type="match status" value="1"/>
</dbReference>